<keyword evidence="6" id="KW-0732">Signal</keyword>
<evidence type="ECO:0000256" key="4">
    <source>
        <dbReference type="ARBA" id="ARBA00022670"/>
    </source>
</evidence>
<keyword evidence="18" id="KW-1185">Reference proteome</keyword>
<dbReference type="PROSITE" id="PS52035">
    <property type="entry name" value="PEPTIDASE_M14"/>
    <property type="match status" value="1"/>
</dbReference>
<evidence type="ECO:0000313" key="17">
    <source>
        <dbReference type="EMBL" id="KPJ19045.1"/>
    </source>
</evidence>
<dbReference type="Gene3D" id="3.40.630.10">
    <property type="entry name" value="Zn peptidases"/>
    <property type="match status" value="1"/>
</dbReference>
<feature type="transmembrane region" description="Helical" evidence="15">
    <location>
        <begin position="447"/>
        <end position="468"/>
    </location>
</feature>
<evidence type="ECO:0000256" key="2">
    <source>
        <dbReference type="ARBA" id="ARBA00005988"/>
    </source>
</evidence>
<dbReference type="Gene3D" id="2.130.10.130">
    <property type="entry name" value="Integrin alpha, N-terminal"/>
    <property type="match status" value="2"/>
</dbReference>
<evidence type="ECO:0000256" key="1">
    <source>
        <dbReference type="ARBA" id="ARBA00001947"/>
    </source>
</evidence>
<dbReference type="SMART" id="SM00191">
    <property type="entry name" value="Int_alpha"/>
    <property type="match status" value="4"/>
</dbReference>
<keyword evidence="15" id="KW-0472">Membrane</keyword>
<keyword evidence="5" id="KW-0479">Metal-binding</keyword>
<dbReference type="PROSITE" id="PS51470">
    <property type="entry name" value="FG_GAP"/>
    <property type="match status" value="2"/>
</dbReference>
<dbReference type="STRING" id="76193.A0A194RNZ7"/>
<dbReference type="GO" id="GO:0004181">
    <property type="term" value="F:metallocarboxypeptidase activity"/>
    <property type="evidence" value="ECO:0007669"/>
    <property type="project" value="InterPro"/>
</dbReference>
<evidence type="ECO:0000313" key="18">
    <source>
        <dbReference type="Proteomes" id="UP000053240"/>
    </source>
</evidence>
<name>A0A194RNZ7_PAPMA</name>
<dbReference type="AlphaFoldDB" id="A0A194RNZ7"/>
<dbReference type="InterPro" id="IPR013517">
    <property type="entry name" value="FG-GAP"/>
</dbReference>
<feature type="transmembrane region" description="Helical" evidence="15">
    <location>
        <begin position="413"/>
        <end position="435"/>
    </location>
</feature>
<dbReference type="PROSITE" id="PS00132">
    <property type="entry name" value="CARBOXYPEPT_ZN_1"/>
    <property type="match status" value="1"/>
</dbReference>
<keyword evidence="4" id="KW-0645">Protease</keyword>
<evidence type="ECO:0000256" key="8">
    <source>
        <dbReference type="ARBA" id="ARBA00022801"/>
    </source>
</evidence>
<keyword evidence="3 17" id="KW-0121">Carboxypeptidase</keyword>
<feature type="domain" description="Peptidase M14" evidence="16">
    <location>
        <begin position="781"/>
        <end position="1075"/>
    </location>
</feature>
<dbReference type="CDD" id="cd03860">
    <property type="entry name" value="M14_CP_A-B_like"/>
    <property type="match status" value="1"/>
</dbReference>
<keyword evidence="7" id="KW-0677">Repeat</keyword>
<organism evidence="17 18">
    <name type="scientific">Papilio machaon</name>
    <name type="common">Old World swallowtail butterfly</name>
    <dbReference type="NCBI Taxonomy" id="76193"/>
    <lineage>
        <taxon>Eukaryota</taxon>
        <taxon>Metazoa</taxon>
        <taxon>Ecdysozoa</taxon>
        <taxon>Arthropoda</taxon>
        <taxon>Hexapoda</taxon>
        <taxon>Insecta</taxon>
        <taxon>Pterygota</taxon>
        <taxon>Neoptera</taxon>
        <taxon>Endopterygota</taxon>
        <taxon>Lepidoptera</taxon>
        <taxon>Glossata</taxon>
        <taxon>Ditrysia</taxon>
        <taxon>Papilionoidea</taxon>
        <taxon>Papilionidae</taxon>
        <taxon>Papilioninae</taxon>
        <taxon>Papilio</taxon>
    </lineage>
</organism>
<feature type="compositionally biased region" description="Polar residues" evidence="14">
    <location>
        <begin position="673"/>
        <end position="684"/>
    </location>
</feature>
<evidence type="ECO:0000259" key="16">
    <source>
        <dbReference type="PROSITE" id="PS52035"/>
    </source>
</evidence>
<dbReference type="PANTHER" id="PTHR11705:SF153">
    <property type="entry name" value="ZINC CARBOXYPEPTIDASE A 1-LIKE PROTEIN"/>
    <property type="match status" value="1"/>
</dbReference>
<dbReference type="SMART" id="SM00631">
    <property type="entry name" value="Zn_pept"/>
    <property type="match status" value="1"/>
</dbReference>
<evidence type="ECO:0000256" key="12">
    <source>
        <dbReference type="PROSITE-ProRule" id="PRU00803"/>
    </source>
</evidence>
<evidence type="ECO:0000256" key="13">
    <source>
        <dbReference type="PROSITE-ProRule" id="PRU01379"/>
    </source>
</evidence>
<proteinExistence type="inferred from homology"/>
<feature type="transmembrane region" description="Helical" evidence="15">
    <location>
        <begin position="480"/>
        <end position="504"/>
    </location>
</feature>
<keyword evidence="10" id="KW-0482">Metalloprotease</keyword>
<keyword evidence="9" id="KW-0862">Zinc</keyword>
<dbReference type="EMBL" id="KQ459984">
    <property type="protein sequence ID" value="KPJ19045.1"/>
    <property type="molecule type" value="Genomic_DNA"/>
</dbReference>
<feature type="region of interest" description="Disordered" evidence="14">
    <location>
        <begin position="662"/>
        <end position="684"/>
    </location>
</feature>
<dbReference type="GO" id="GO:0008270">
    <property type="term" value="F:zinc ion binding"/>
    <property type="evidence" value="ECO:0007669"/>
    <property type="project" value="InterPro"/>
</dbReference>
<keyword evidence="15" id="KW-1133">Transmembrane helix</keyword>
<dbReference type="InterPro" id="IPR013519">
    <property type="entry name" value="Int_alpha_beta-p"/>
</dbReference>
<dbReference type="PRINTS" id="PR00765">
    <property type="entry name" value="CRBOXYPTASEA"/>
</dbReference>
<evidence type="ECO:0000256" key="7">
    <source>
        <dbReference type="ARBA" id="ARBA00022737"/>
    </source>
</evidence>
<gene>
    <name evidence="17" type="ORF">RR48_12556</name>
</gene>
<sequence length="1081" mass="121820">MPSEDIENMAFGFSIGYQKSGKLVIGAPYSDLNGRVYICAIEDIMKNNGVCEKANIDVEGLTVNSTREDYPDRHYCLGASITATDDYFLTCAPFWKSSYDKIQPVVTSSSYGTCFIYNGTAYLYNGPYEQFIKDKINRRSALASGTFFYSGINQTLYAFSMRTDDTYGKISFLRYKNQKLYLVPRISIDFEAVNTMFGSAMLGADINSDGYTELLVGAPAFYEDDAYETGALYIYTGGDLATIGSRNRTRLIVGNKVGSRFGSAIASTDVDGDGFPEVIVSAPYEDLGIGAVYIIYGKELNKKCLKGNDFKETMYLSQFVSTQRIQNVDFKSFGVTLQVINDVDNNGADELAVGCPESSRVIMYRGVPSVGVTVSSHLVGDQRILHPLEICILESIKYKLNAMIQINVKNISIIFKFLSLGVVIMAAVFWTGAEVETRSKDNDEQTMIGGAIWTQIVVTIGLIISTVVDDHIQPFVEGYFLFSAMALLIVTGVILIINNGSILWRRVRAIIKWKKQIFIKEYKIFQTSVTTDCVRQNTSEEVTYVCMLTLEPNSIFKIIPTTIIMENDVEKYRVGDTLNISSSLELYLLPTEEKKEFSLTTVIKYHKELSIGQNKPLIIAIAVIVALLILALVIYILRKIGFFKRNTKKKLIQEKREDELRKSVKRMAPSGANDASTSSGSTGLQNKALESTEIPFKSECSDIEICEEDNLIKTREVEETLSYAETRDGGEFVVAPHLEDLFNKIVAQENLKATMIYDDISKIIQSEKSMLRGNKEFSWTAYYDIDDIYKYLTNMSKSYSNWSELIVGGKTYQGRSILGLRINTPSQEYTPKPVIFIESGIHAREWIAPATTTYFINELLTSKDANITALRDQFDWRIFPSVNPDGYHYSYTVDRLWRKTLSKTTNRCFGADPNRNWDYNWGQHSSTHNPCDYQTYAGSRPFSEIETRTLASYIQSIDNMVAYISFHSYAAMLLLPYSDSTEHVHNYDDLVKVGQSSLDYGYKVNKDKRYEGPGTAAEILYKASGGSMDWVRHALGTPLVFTYELRGNSFHWPPSRIQEQGDEVTQMMLGLFTEANKLGYY</sequence>
<dbReference type="InterPro" id="IPR057246">
    <property type="entry name" value="CARBOXYPEPT_ZN_1"/>
</dbReference>
<reference evidence="17 18" key="1">
    <citation type="journal article" date="2015" name="Nat. Commun.">
        <title>Outbred genome sequencing and CRISPR/Cas9 gene editing in butterflies.</title>
        <authorList>
            <person name="Li X."/>
            <person name="Fan D."/>
            <person name="Zhang W."/>
            <person name="Liu G."/>
            <person name="Zhang L."/>
            <person name="Zhao L."/>
            <person name="Fang X."/>
            <person name="Chen L."/>
            <person name="Dong Y."/>
            <person name="Chen Y."/>
            <person name="Ding Y."/>
            <person name="Zhao R."/>
            <person name="Feng M."/>
            <person name="Zhu Y."/>
            <person name="Feng Y."/>
            <person name="Jiang X."/>
            <person name="Zhu D."/>
            <person name="Xiang H."/>
            <person name="Feng X."/>
            <person name="Li S."/>
            <person name="Wang J."/>
            <person name="Zhang G."/>
            <person name="Kronforst M.R."/>
            <person name="Wang W."/>
        </authorList>
    </citation>
    <scope>NUCLEOTIDE SEQUENCE [LARGE SCALE GENOMIC DNA]</scope>
    <source>
        <strain evidence="17">Ya'a_city_454_Pm</strain>
        <tissue evidence="17">Whole body</tissue>
    </source>
</reference>
<evidence type="ECO:0000256" key="15">
    <source>
        <dbReference type="SAM" id="Phobius"/>
    </source>
</evidence>
<comment type="cofactor">
    <cofactor evidence="1">
        <name>Zn(2+)</name>
        <dbReference type="ChEBI" id="CHEBI:29105"/>
    </cofactor>
</comment>
<dbReference type="FunFam" id="3.40.630.10:FF:000084">
    <property type="entry name" value="Carboxypeptidase B2"/>
    <property type="match status" value="1"/>
</dbReference>
<dbReference type="GO" id="GO:0005615">
    <property type="term" value="C:extracellular space"/>
    <property type="evidence" value="ECO:0007669"/>
    <property type="project" value="TreeGrafter"/>
</dbReference>
<dbReference type="InParanoid" id="A0A194RNZ7"/>
<dbReference type="InterPro" id="IPR028994">
    <property type="entry name" value="Integrin_alpha_N"/>
</dbReference>
<feature type="transmembrane region" description="Helical" evidence="15">
    <location>
        <begin position="617"/>
        <end position="637"/>
    </location>
</feature>
<evidence type="ECO:0000256" key="6">
    <source>
        <dbReference type="ARBA" id="ARBA00022729"/>
    </source>
</evidence>
<dbReference type="InterPro" id="IPR000834">
    <property type="entry name" value="Peptidase_M14"/>
</dbReference>
<comment type="similarity">
    <text evidence="2 13">Belongs to the peptidase M14 family.</text>
</comment>
<dbReference type="PANTHER" id="PTHR11705">
    <property type="entry name" value="PROTEASE FAMILY M14 CARBOXYPEPTIDASE A,B"/>
    <property type="match status" value="1"/>
</dbReference>
<feature type="active site" description="Proton donor/acceptor" evidence="13">
    <location>
        <position position="1044"/>
    </location>
</feature>
<dbReference type="Gene3D" id="1.20.5.930">
    <property type="entry name" value="Bicelle-embedded integrin alpha(iib) transmembrane segment"/>
    <property type="match status" value="1"/>
</dbReference>
<evidence type="ECO:0000256" key="14">
    <source>
        <dbReference type="SAM" id="MobiDB-lite"/>
    </source>
</evidence>
<keyword evidence="8" id="KW-0378">Hydrolase</keyword>
<feature type="repeat" description="FG-GAP" evidence="12">
    <location>
        <begin position="183"/>
        <end position="242"/>
    </location>
</feature>
<keyword evidence="11" id="KW-0325">Glycoprotein</keyword>
<feature type="repeat" description="FG-GAP" evidence="12">
    <location>
        <begin position="247"/>
        <end position="304"/>
    </location>
</feature>
<dbReference type="SUPFAM" id="SSF69318">
    <property type="entry name" value="Integrin alpha N-terminal domain"/>
    <property type="match status" value="1"/>
</dbReference>
<dbReference type="GO" id="GO:0006508">
    <property type="term" value="P:proteolysis"/>
    <property type="evidence" value="ECO:0007669"/>
    <property type="project" value="UniProtKB-KW"/>
</dbReference>
<protein>
    <submittedName>
        <fullName evidence="17">Zinc carboxypeptidase A 1</fullName>
    </submittedName>
</protein>
<evidence type="ECO:0000256" key="9">
    <source>
        <dbReference type="ARBA" id="ARBA00022833"/>
    </source>
</evidence>
<dbReference type="Pfam" id="PF00246">
    <property type="entry name" value="Peptidase_M14"/>
    <property type="match status" value="1"/>
</dbReference>
<dbReference type="SUPFAM" id="SSF53187">
    <property type="entry name" value="Zn-dependent exopeptidases"/>
    <property type="match status" value="1"/>
</dbReference>
<dbReference type="Proteomes" id="UP000053240">
    <property type="component" value="Unassembled WGS sequence"/>
</dbReference>
<keyword evidence="15" id="KW-0812">Transmembrane</keyword>
<evidence type="ECO:0000256" key="5">
    <source>
        <dbReference type="ARBA" id="ARBA00022723"/>
    </source>
</evidence>
<dbReference type="Pfam" id="PF01839">
    <property type="entry name" value="FG-GAP"/>
    <property type="match status" value="2"/>
</dbReference>
<accession>A0A194RNZ7</accession>
<evidence type="ECO:0000256" key="11">
    <source>
        <dbReference type="ARBA" id="ARBA00023180"/>
    </source>
</evidence>
<evidence type="ECO:0000256" key="3">
    <source>
        <dbReference type="ARBA" id="ARBA00022645"/>
    </source>
</evidence>
<evidence type="ECO:0000256" key="10">
    <source>
        <dbReference type="ARBA" id="ARBA00023049"/>
    </source>
</evidence>